<dbReference type="OrthoDB" id="2066200at2"/>
<evidence type="ECO:0000313" key="4">
    <source>
        <dbReference type="Proteomes" id="UP000186112"/>
    </source>
</evidence>
<dbReference type="RefSeq" id="WP_075726514.1">
    <property type="nucleotide sequence ID" value="NZ_LTDM01000022.1"/>
</dbReference>
<name>A0A1U7M5M1_TISCR</name>
<dbReference type="Pfam" id="PF12773">
    <property type="entry name" value="DZR"/>
    <property type="match status" value="1"/>
</dbReference>
<dbReference type="InterPro" id="IPR025874">
    <property type="entry name" value="DZR"/>
</dbReference>
<reference evidence="3 4" key="1">
    <citation type="submission" date="2016-02" db="EMBL/GenBank/DDBJ databases">
        <title>Genome sequence of Tissierella creatinophila DSM 6911.</title>
        <authorList>
            <person name="Poehlein A."/>
            <person name="Daniel R."/>
        </authorList>
    </citation>
    <scope>NUCLEOTIDE SEQUENCE [LARGE SCALE GENOMIC DNA]</scope>
    <source>
        <strain evidence="3 4">DSM 6911</strain>
    </source>
</reference>
<evidence type="ECO:0000256" key="1">
    <source>
        <dbReference type="SAM" id="Coils"/>
    </source>
</evidence>
<keyword evidence="4" id="KW-1185">Reference proteome</keyword>
<dbReference type="EMBL" id="LTDM01000022">
    <property type="protein sequence ID" value="OLS02613.1"/>
    <property type="molecule type" value="Genomic_DNA"/>
</dbReference>
<evidence type="ECO:0000259" key="2">
    <source>
        <dbReference type="Pfam" id="PF12773"/>
    </source>
</evidence>
<dbReference type="Proteomes" id="UP000186112">
    <property type="component" value="Unassembled WGS sequence"/>
</dbReference>
<sequence>MDDMKSKFFKASSSVQEGLKKGKEKFETSQELNELKLEVRDLQQNRTNHIIELGEAAYFKFRMGKETSVPFVEEIKVLDKKIFDLLKVIEKKTRIESAKTCECGNPLTLKDKFCKECGKRVEVIEKVDIKDMVECSDCKTINLNNNKYCNCCGYRLV</sequence>
<feature type="domain" description="DZANK-type" evidence="2">
    <location>
        <begin position="101"/>
        <end position="153"/>
    </location>
</feature>
<feature type="coiled-coil region" evidence="1">
    <location>
        <begin position="25"/>
        <end position="52"/>
    </location>
</feature>
<accession>A0A1U7M5M1</accession>
<organism evidence="3 4">
    <name type="scientific">Tissierella creatinophila DSM 6911</name>
    <dbReference type="NCBI Taxonomy" id="1123403"/>
    <lineage>
        <taxon>Bacteria</taxon>
        <taxon>Bacillati</taxon>
        <taxon>Bacillota</taxon>
        <taxon>Tissierellia</taxon>
        <taxon>Tissierellales</taxon>
        <taxon>Tissierellaceae</taxon>
        <taxon>Tissierella</taxon>
    </lineage>
</organism>
<evidence type="ECO:0000313" key="3">
    <source>
        <dbReference type="EMBL" id="OLS02613.1"/>
    </source>
</evidence>
<protein>
    <submittedName>
        <fullName evidence="3">Double zinc ribbon</fullName>
    </submittedName>
</protein>
<dbReference type="AlphaFoldDB" id="A0A1U7M5M1"/>
<gene>
    <name evidence="3" type="ORF">TICRE_14140</name>
</gene>
<comment type="caution">
    <text evidence="3">The sequence shown here is derived from an EMBL/GenBank/DDBJ whole genome shotgun (WGS) entry which is preliminary data.</text>
</comment>
<keyword evidence="1" id="KW-0175">Coiled coil</keyword>
<proteinExistence type="predicted"/>